<proteinExistence type="predicted"/>
<sequence length="251" mass="28234">MKTALKTSKLLKVCVWALLLLAGLHLGGMKTLAAARPSCEKTKTVYYQKQNMKNPLTQERYVVYDLLGTNEISVKNVSSKAVISNVKSSNSHISAYADSTQKKIFLELNYTAKTLKNGEKAVISFNVKQNKKSYRLSCTVVFRPDFVKSAKIGNLDITRKLNRSQYAGYLKMTTTQKKARIKFTLPSDYKIVSIRYNYKGEEVGPVWNTAKKVKNGGTLVIKKNTVLCVEYAAKKGKSIYNRSYIISINCK</sequence>
<comment type="caution">
    <text evidence="1">The sequence shown here is derived from an EMBL/GenBank/DDBJ whole genome shotgun (WGS) entry which is preliminary data.</text>
</comment>
<evidence type="ECO:0000313" key="2">
    <source>
        <dbReference type="Proteomes" id="UP001197875"/>
    </source>
</evidence>
<dbReference type="Proteomes" id="UP001197875">
    <property type="component" value="Unassembled WGS sequence"/>
</dbReference>
<accession>A0AAE3DRG2</accession>
<reference evidence="1 2" key="1">
    <citation type="submission" date="2021-10" db="EMBL/GenBank/DDBJ databases">
        <title>Anaerobic single-cell dispensing facilitates the cultivation of human gut bacteria.</title>
        <authorList>
            <person name="Afrizal A."/>
        </authorList>
    </citation>
    <scope>NUCLEOTIDE SEQUENCE [LARGE SCALE GENOMIC DNA]</scope>
    <source>
        <strain evidence="1 2">CLA-AA-H277</strain>
    </source>
</reference>
<keyword evidence="2" id="KW-1185">Reference proteome</keyword>
<dbReference type="RefSeq" id="WP_227614636.1">
    <property type="nucleotide sequence ID" value="NZ_JAJEPR010000006.1"/>
</dbReference>
<organism evidence="1 2">
    <name type="scientific">Fusicatenibacter faecihominis</name>
    <dbReference type="NCBI Taxonomy" id="2881276"/>
    <lineage>
        <taxon>Bacteria</taxon>
        <taxon>Bacillati</taxon>
        <taxon>Bacillota</taxon>
        <taxon>Clostridia</taxon>
        <taxon>Lachnospirales</taxon>
        <taxon>Lachnospiraceae</taxon>
        <taxon>Fusicatenibacter</taxon>
    </lineage>
</organism>
<gene>
    <name evidence="1" type="ORF">LKD71_05270</name>
</gene>
<evidence type="ECO:0000313" key="1">
    <source>
        <dbReference type="EMBL" id="MCC2189227.1"/>
    </source>
</evidence>
<protein>
    <submittedName>
        <fullName evidence="1">Uncharacterized protein</fullName>
    </submittedName>
</protein>
<name>A0AAE3DRG2_9FIRM</name>
<dbReference type="EMBL" id="JAJEPR010000006">
    <property type="protein sequence ID" value="MCC2189227.1"/>
    <property type="molecule type" value="Genomic_DNA"/>
</dbReference>
<dbReference type="AlphaFoldDB" id="A0AAE3DRG2"/>